<keyword evidence="3" id="KW-1185">Reference proteome</keyword>
<accession>A0ABS7FI11</accession>
<evidence type="ECO:0000259" key="1">
    <source>
        <dbReference type="Pfam" id="PF08759"/>
    </source>
</evidence>
<evidence type="ECO:0000313" key="3">
    <source>
        <dbReference type="Proteomes" id="UP000711178"/>
    </source>
</evidence>
<feature type="domain" description="Glycosyltransferase GT-D fold" evidence="1">
    <location>
        <begin position="73"/>
        <end position="274"/>
    </location>
</feature>
<name>A0ABS7FI11_9NEIS</name>
<gene>
    <name evidence="2" type="ORF">KIF53_14935</name>
</gene>
<protein>
    <submittedName>
        <fullName evidence="2">DUF1792 domain-containing protein</fullName>
    </submittedName>
</protein>
<dbReference type="EMBL" id="JAHDTB010000013">
    <property type="protein sequence ID" value="MBW8288928.1"/>
    <property type="molecule type" value="Genomic_DNA"/>
</dbReference>
<dbReference type="InterPro" id="IPR014869">
    <property type="entry name" value="GT-D"/>
</dbReference>
<sequence>MSLLFRSISVFGRFPFVRLIQVIDNPRYLLHIIKKNLIYKRSKIDYTDKYSAFTFMSGQESLEDLIKNKKSLARFSDGEFEQIVGAGEYPPDSDWCQKWSKPLIDDMLKTLSSEDDRLLVAVDPPSTFLGTRDSTHSIRFEYNMWVDMRRLMWTFLCPGRSYGHSHLFIEANSPDFNWAQFKDHLREKHVIVATGNTDKISDLNLGLKTYFVECGTENAYERKSIIKDNISNLIKNNGLDKNNVLVLLSLGPTAGILAREFIDDDICAWDTGHMFKFAAKKFSA</sequence>
<dbReference type="RefSeq" id="WP_080770318.1">
    <property type="nucleotide sequence ID" value="NZ_CP142381.1"/>
</dbReference>
<organism evidence="2 3">
    <name type="scientific">Chromobacterium subtsugae</name>
    <dbReference type="NCBI Taxonomy" id="251747"/>
    <lineage>
        <taxon>Bacteria</taxon>
        <taxon>Pseudomonadati</taxon>
        <taxon>Pseudomonadota</taxon>
        <taxon>Betaproteobacteria</taxon>
        <taxon>Neisseriales</taxon>
        <taxon>Chromobacteriaceae</taxon>
        <taxon>Chromobacterium</taxon>
    </lineage>
</organism>
<dbReference type="GeneID" id="89687621"/>
<comment type="caution">
    <text evidence="2">The sequence shown here is derived from an EMBL/GenBank/DDBJ whole genome shotgun (WGS) entry which is preliminary data.</text>
</comment>
<dbReference type="Pfam" id="PF08759">
    <property type="entry name" value="GT-D"/>
    <property type="match status" value="1"/>
</dbReference>
<proteinExistence type="predicted"/>
<reference evidence="2 3" key="1">
    <citation type="submission" date="2021-05" db="EMBL/GenBank/DDBJ databases">
        <title>Draft Whole Genome Sequencing Of Biosensor Chromobacterium violaceum Strain CV026 Reveals A Regulatory RNA In Chromobacterium violaceum Phenotype Regulatory Network.</title>
        <authorList>
            <person name="Hong K.W."/>
            <person name="Chan K.G."/>
            <person name="Chang C.-Y."/>
        </authorList>
    </citation>
    <scope>NUCLEOTIDE SEQUENCE [LARGE SCALE GENOMIC DNA]</scope>
    <source>
        <strain evidence="2 3">ATCC 31532</strain>
    </source>
</reference>
<evidence type="ECO:0000313" key="2">
    <source>
        <dbReference type="EMBL" id="MBW8288928.1"/>
    </source>
</evidence>
<dbReference type="Proteomes" id="UP000711178">
    <property type="component" value="Unassembled WGS sequence"/>
</dbReference>